<dbReference type="NCBIfam" id="TIGR01766">
    <property type="entry name" value="IS200/IS605 family accessory protein TnpB-like domain"/>
    <property type="match status" value="1"/>
</dbReference>
<dbReference type="NCBIfam" id="NF038280">
    <property type="entry name" value="IS607_TnpB"/>
    <property type="match status" value="1"/>
</dbReference>
<evidence type="ECO:0000313" key="13">
    <source>
        <dbReference type="Proteomes" id="UP001611263"/>
    </source>
</evidence>
<evidence type="ECO:0000256" key="8">
    <source>
        <dbReference type="SAM" id="MobiDB-lite"/>
    </source>
</evidence>
<dbReference type="InterPro" id="IPR001959">
    <property type="entry name" value="Transposase"/>
</dbReference>
<dbReference type="PANTHER" id="PTHR30405:SF11">
    <property type="entry name" value="RNA-GUIDED DNA ENDONUCLEASE RV2885C-RELATED"/>
    <property type="match status" value="1"/>
</dbReference>
<keyword evidence="12" id="KW-0540">Nuclease</keyword>
<dbReference type="Pfam" id="PF12323">
    <property type="entry name" value="HTH_OrfB_IS605"/>
    <property type="match status" value="1"/>
</dbReference>
<keyword evidence="4" id="KW-0479">Metal-binding</keyword>
<dbReference type="GO" id="GO:0004519">
    <property type="term" value="F:endonuclease activity"/>
    <property type="evidence" value="ECO:0007669"/>
    <property type="project" value="UniProtKB-KW"/>
</dbReference>
<keyword evidence="5" id="KW-0862">Zinc</keyword>
<dbReference type="EMBL" id="JBIRUQ010000002">
    <property type="protein sequence ID" value="MFI1461604.1"/>
    <property type="molecule type" value="Genomic_DNA"/>
</dbReference>
<accession>A0ABW7TPA9</accession>
<gene>
    <name evidence="12" type="primary">tnpB</name>
    <name evidence="12" type="ORF">ACH4WX_12875</name>
</gene>
<reference evidence="12 13" key="1">
    <citation type="submission" date="2024-10" db="EMBL/GenBank/DDBJ databases">
        <title>The Natural Products Discovery Center: Release of the First 8490 Sequenced Strains for Exploring Actinobacteria Biosynthetic Diversity.</title>
        <authorList>
            <person name="Kalkreuter E."/>
            <person name="Kautsar S.A."/>
            <person name="Yang D."/>
            <person name="Bader C.D."/>
            <person name="Teijaro C.N."/>
            <person name="Fluegel L."/>
            <person name="Davis C.M."/>
            <person name="Simpson J.R."/>
            <person name="Lauterbach L."/>
            <person name="Steele A.D."/>
            <person name="Gui C."/>
            <person name="Meng S."/>
            <person name="Li G."/>
            <person name="Viehrig K."/>
            <person name="Ye F."/>
            <person name="Su P."/>
            <person name="Kiefer A.F."/>
            <person name="Nichols A."/>
            <person name="Cepeda A.J."/>
            <person name="Yan W."/>
            <person name="Fan B."/>
            <person name="Jiang Y."/>
            <person name="Adhikari A."/>
            <person name="Zheng C.-J."/>
            <person name="Schuster L."/>
            <person name="Cowan T.M."/>
            <person name="Smanski M.J."/>
            <person name="Chevrette M.G."/>
            <person name="De Carvalho L.P.S."/>
            <person name="Shen B."/>
        </authorList>
    </citation>
    <scope>NUCLEOTIDE SEQUENCE [LARGE SCALE GENOMIC DNA]</scope>
    <source>
        <strain evidence="12 13">NPDC020568</strain>
    </source>
</reference>
<feature type="domain" description="Transposase putative helix-turn-helix" evidence="11">
    <location>
        <begin position="1"/>
        <end position="45"/>
    </location>
</feature>
<keyword evidence="7" id="KW-0233">DNA recombination</keyword>
<evidence type="ECO:0000256" key="1">
    <source>
        <dbReference type="ARBA" id="ARBA00008761"/>
    </source>
</evidence>
<keyword evidence="12" id="KW-0378">Hydrolase</keyword>
<evidence type="ECO:0000259" key="9">
    <source>
        <dbReference type="Pfam" id="PF01385"/>
    </source>
</evidence>
<evidence type="ECO:0000256" key="4">
    <source>
        <dbReference type="ARBA" id="ARBA00022723"/>
    </source>
</evidence>
<comment type="similarity">
    <text evidence="2">In the N-terminal section; belongs to the transposase 2 family.</text>
</comment>
<dbReference type="InterPro" id="IPR021027">
    <property type="entry name" value="Transposase_put_HTH"/>
</dbReference>
<feature type="domain" description="Probable transposase IS891/IS1136/IS1341" evidence="9">
    <location>
        <begin position="186"/>
        <end position="308"/>
    </location>
</feature>
<keyword evidence="13" id="KW-1185">Reference proteome</keyword>
<organism evidence="12 13">
    <name type="scientific">Nocardia carnea</name>
    <dbReference type="NCBI Taxonomy" id="37328"/>
    <lineage>
        <taxon>Bacteria</taxon>
        <taxon>Bacillati</taxon>
        <taxon>Actinomycetota</taxon>
        <taxon>Actinomycetes</taxon>
        <taxon>Mycobacteriales</taxon>
        <taxon>Nocardiaceae</taxon>
        <taxon>Nocardia</taxon>
    </lineage>
</organism>
<evidence type="ECO:0000313" key="12">
    <source>
        <dbReference type="EMBL" id="MFI1461604.1"/>
    </source>
</evidence>
<sequence length="437" mass="49294">MIRAYLFTLEPTDTQAKSMRSHCGAARVAYNWCLAQVRANWAQRRAEQTYGLSSDELTPWIDTSAYSLRRAWNAAKAEYAPWWSENSKEAYASGCANLSTALGNWRSGRAKLPRFKSKHRARQACRFSTGSFGLARDRRHIRLPVIGIVRTAESTRKLARKIEAGQARIRSATLSYQRGRWHVSFSVDLPDHDPVPRTCDRVVGVDLGLKHLATLSTGVQIPHQRRFSADLRKLRRLQRACARKHSPDRRTGTEPSNRWLKANARVARTHTRVANLRRDDIHKLTSGLVRDFDTVVIEDLNVAGMVRNRRLARHISDAGWAEIRRQLTYKAEWAGVRLVVADRWFASSKTCSGCGAVKTKLRLSERTYCCSVCGIVLDRDENAARNLAALAADTAQLVREQPDRTGVRPTASAPSAIGLLREESHATQRHNREVVAR</sequence>
<keyword evidence="12" id="KW-0255">Endonuclease</keyword>
<dbReference type="InterPro" id="IPR051399">
    <property type="entry name" value="RNA-guided_DNA_endo/Transpos"/>
</dbReference>
<name>A0ABW7TPA9_9NOCA</name>
<dbReference type="InterPro" id="IPR053470">
    <property type="entry name" value="RNA-guided_DNA_endonuclease"/>
</dbReference>
<dbReference type="Pfam" id="PF07282">
    <property type="entry name" value="Cas12f1-like_TNB"/>
    <property type="match status" value="1"/>
</dbReference>
<protein>
    <submittedName>
        <fullName evidence="12">IS607 family element RNA-guided endonuclease TnpB</fullName>
    </submittedName>
</protein>
<evidence type="ECO:0000256" key="5">
    <source>
        <dbReference type="ARBA" id="ARBA00022833"/>
    </source>
</evidence>
<dbReference type="Proteomes" id="UP001611263">
    <property type="component" value="Unassembled WGS sequence"/>
</dbReference>
<evidence type="ECO:0000256" key="2">
    <source>
        <dbReference type="ARBA" id="ARBA00011044"/>
    </source>
</evidence>
<evidence type="ECO:0000259" key="10">
    <source>
        <dbReference type="Pfam" id="PF07282"/>
    </source>
</evidence>
<keyword evidence="3" id="KW-0815">Transposition</keyword>
<dbReference type="PANTHER" id="PTHR30405">
    <property type="entry name" value="TRANSPOSASE"/>
    <property type="match status" value="1"/>
</dbReference>
<keyword evidence="6" id="KW-0238">DNA-binding</keyword>
<dbReference type="InterPro" id="IPR010095">
    <property type="entry name" value="Cas12f1-like_TNB"/>
</dbReference>
<evidence type="ECO:0000256" key="6">
    <source>
        <dbReference type="ARBA" id="ARBA00023125"/>
    </source>
</evidence>
<dbReference type="NCBIfam" id="NF040570">
    <property type="entry name" value="guided_TnpB"/>
    <property type="match status" value="1"/>
</dbReference>
<feature type="region of interest" description="Disordered" evidence="8">
    <location>
        <begin position="401"/>
        <end position="437"/>
    </location>
</feature>
<feature type="compositionally biased region" description="Basic and acidic residues" evidence="8">
    <location>
        <begin position="420"/>
        <end position="437"/>
    </location>
</feature>
<comment type="similarity">
    <text evidence="1">In the C-terminal section; belongs to the transposase 35 family.</text>
</comment>
<dbReference type="Pfam" id="PF01385">
    <property type="entry name" value="OrfB_IS605"/>
    <property type="match status" value="1"/>
</dbReference>
<evidence type="ECO:0000256" key="7">
    <source>
        <dbReference type="ARBA" id="ARBA00023172"/>
    </source>
</evidence>
<feature type="domain" description="Cas12f1-like TNB" evidence="10">
    <location>
        <begin position="320"/>
        <end position="387"/>
    </location>
</feature>
<dbReference type="RefSeq" id="WP_051157342.1">
    <property type="nucleotide sequence ID" value="NZ_JBIRUQ010000002.1"/>
</dbReference>
<dbReference type="GeneID" id="93504606"/>
<evidence type="ECO:0000259" key="11">
    <source>
        <dbReference type="Pfam" id="PF12323"/>
    </source>
</evidence>
<proteinExistence type="inferred from homology"/>
<evidence type="ECO:0000256" key="3">
    <source>
        <dbReference type="ARBA" id="ARBA00022578"/>
    </source>
</evidence>
<comment type="caution">
    <text evidence="12">The sequence shown here is derived from an EMBL/GenBank/DDBJ whole genome shotgun (WGS) entry which is preliminary data.</text>
</comment>